<dbReference type="EMBL" id="FXBJ01000002">
    <property type="protein sequence ID" value="SMH34035.1"/>
    <property type="molecule type" value="Genomic_DNA"/>
</dbReference>
<evidence type="ECO:0000313" key="2">
    <source>
        <dbReference type="Proteomes" id="UP000193435"/>
    </source>
</evidence>
<dbReference type="STRING" id="1073423.SAMN04488700_1617"/>
<dbReference type="SUPFAM" id="SSF103642">
    <property type="entry name" value="Sec-C motif"/>
    <property type="match status" value="1"/>
</dbReference>
<dbReference type="RefSeq" id="WP_085559750.1">
    <property type="nucleotide sequence ID" value="NZ_FOAH01000024.1"/>
</dbReference>
<dbReference type="Pfam" id="PF02810">
    <property type="entry name" value="SEC-C"/>
    <property type="match status" value="1"/>
</dbReference>
<dbReference type="OrthoDB" id="9814022at2"/>
<accession>A0A1X7NAE0</accession>
<dbReference type="PANTHER" id="PTHR33747:SF1">
    <property type="entry name" value="ADENYLATE CYCLASE-ASSOCIATED CAP C-TERMINAL DOMAIN-CONTAINING PROTEIN"/>
    <property type="match status" value="1"/>
</dbReference>
<evidence type="ECO:0000313" key="1">
    <source>
        <dbReference type="EMBL" id="SMH34035.1"/>
    </source>
</evidence>
<name>A0A1X7NAE0_9LACT</name>
<dbReference type="PANTHER" id="PTHR33747">
    <property type="entry name" value="UPF0225 PROTEIN SCO1677"/>
    <property type="match status" value="1"/>
</dbReference>
<dbReference type="InterPro" id="IPR004027">
    <property type="entry name" value="SEC_C_motif"/>
</dbReference>
<organism evidence="1 2">
    <name type="scientific">Carnobacterium iners</name>
    <dbReference type="NCBI Taxonomy" id="1073423"/>
    <lineage>
        <taxon>Bacteria</taxon>
        <taxon>Bacillati</taxon>
        <taxon>Bacillota</taxon>
        <taxon>Bacilli</taxon>
        <taxon>Lactobacillales</taxon>
        <taxon>Carnobacteriaceae</taxon>
        <taxon>Carnobacterium</taxon>
    </lineage>
</organism>
<reference evidence="1 2" key="1">
    <citation type="submission" date="2017-04" db="EMBL/GenBank/DDBJ databases">
        <authorList>
            <person name="Afonso C.L."/>
            <person name="Miller P.J."/>
            <person name="Scott M.A."/>
            <person name="Spackman E."/>
            <person name="Goraichik I."/>
            <person name="Dimitrov K.M."/>
            <person name="Suarez D.L."/>
            <person name="Swayne D.E."/>
        </authorList>
    </citation>
    <scope>NUCLEOTIDE SEQUENCE [LARGE SCALE GENOMIC DNA]</scope>
    <source>
        <strain evidence="1 2">LMG26642</strain>
    </source>
</reference>
<dbReference type="Proteomes" id="UP000193435">
    <property type="component" value="Unassembled WGS sequence"/>
</dbReference>
<dbReference type="AlphaFoldDB" id="A0A1X7NAE0"/>
<keyword evidence="2" id="KW-1185">Reference proteome</keyword>
<protein>
    <submittedName>
        <fullName evidence="1">SEC-C motif-containing protein</fullName>
    </submittedName>
</protein>
<sequence>MKRIVKYANALARLYGVVQFEKVVEIYNSQNKTKWTLEKAKIAIQADKEALEKDFIYLHRDWIVHETVLEEDTFDELVVNQQSKPFYIPEQDELLKRTNEFYEEETKEYLNLKEYITTKVVEGDSFIAEMISDDIRGHCLYGFSLDYALREFNFREVRFKSKEQMDKVAQLIIELANHTRIRENNGFTPAELHEQMIKSESSLSDKPVIKKVGRNDPCPCGSGKKYKKCCLNKV</sequence>
<gene>
    <name evidence="1" type="ORF">SAMN04488700_1617</name>
</gene>
<dbReference type="Gene3D" id="3.10.450.50">
    <property type="match status" value="1"/>
</dbReference>
<proteinExistence type="predicted"/>